<dbReference type="RefSeq" id="WP_238897259.1">
    <property type="nucleotide sequence ID" value="NZ_JAKOGG010000012.1"/>
</dbReference>
<keyword evidence="3" id="KW-0255">Endonuclease</keyword>
<keyword evidence="3" id="KW-0378">Hydrolase</keyword>
<dbReference type="PANTHER" id="PTHR43581">
    <property type="entry name" value="ATP/GTP PHOSPHATASE"/>
    <property type="match status" value="1"/>
</dbReference>
<feature type="domain" description="OLD protein-like TOPRIM" evidence="2">
    <location>
        <begin position="443"/>
        <end position="512"/>
    </location>
</feature>
<keyword evidence="4" id="KW-1185">Reference proteome</keyword>
<comment type="caution">
    <text evidence="3">The sequence shown here is derived from an EMBL/GenBank/DDBJ whole genome shotgun (WGS) entry which is preliminary data.</text>
</comment>
<feature type="domain" description="Endonuclease GajA/Old nuclease/RecF-like AAA" evidence="1">
    <location>
        <begin position="1"/>
        <end position="387"/>
    </location>
</feature>
<sequence length="607" mass="68563">MKLKKLMINNFRGIGFAEIDLENFTTLVGPNNIGKSTILNAIHLVLDNRKPKLEDWPAQQASEKVMEIICEFGNLEDWEKRKPSISTLLHEDCLKVKMSAWWNTEQTDYSYEYSVYCVETQYPWSDLSHSKAKTDEICKPILKELGITKANEYNERQADLVAYVVEKSPELIVLSEDWHVKKFANSLQQAVPHVMYVPASFKIEDELKVTNNSPFSFLFTNKLFPKVKGDESYSAYIKKATELQDKLKGKAEDGSEIEGLGDVLGEVSKTLNQILDFDSKVKLAVGDIDVEPLFMKAATFLIDDEIETNLQYQGSGVQRALAFAMLEANAEVESSVQGEQRTVVVLYEEPELYIHPHLMRRLKNTLQTRSESPKWQVICSTHSPFLINIADKPESLKLIKKNAGNARAVHQVSSTIFETTDDYNERDILRAALDFHPTVCESLFAKRVVIVEGDTEVAVFSMISELAEKLGVQDSLDKDTTVISAGGKWTITALVKVLNALQIDYRVIHDTDRKNLTDAELLEKAAIHPFKANAKIASVANADSVFLVDDTFEHVLWDQVEGENAKSTDKPYSSWKRVRDYIDGKVKLTARCEATLKEIVTFAFAKQ</sequence>
<evidence type="ECO:0000313" key="3">
    <source>
        <dbReference type="EMBL" id="MCS4557783.1"/>
    </source>
</evidence>
<dbReference type="InterPro" id="IPR041685">
    <property type="entry name" value="AAA_GajA/Old/RecF-like"/>
</dbReference>
<dbReference type="InterPro" id="IPR034139">
    <property type="entry name" value="TOPRIM_OLD"/>
</dbReference>
<dbReference type="CDD" id="cd01026">
    <property type="entry name" value="TOPRIM_OLD"/>
    <property type="match status" value="1"/>
</dbReference>
<reference evidence="4" key="1">
    <citation type="submission" date="2023-07" db="EMBL/GenBank/DDBJ databases">
        <title>Shewanella mangrovi sp. nov., an acetaldehyde- degrading bacterium isolated from mangrove sediment.</title>
        <authorList>
            <person name="Liu Y."/>
        </authorList>
    </citation>
    <scope>NUCLEOTIDE SEQUENCE [LARGE SCALE GENOMIC DNA]</scope>
    <source>
        <strain evidence="4">C32</strain>
    </source>
</reference>
<keyword evidence="3" id="KW-0540">Nuclease</keyword>
<protein>
    <submittedName>
        <fullName evidence="3">ATP-dependent endonuclease</fullName>
    </submittedName>
</protein>
<dbReference type="Pfam" id="PF20469">
    <property type="entry name" value="OLD-like_TOPRIM"/>
    <property type="match status" value="1"/>
</dbReference>
<organism evidence="3 4">
    <name type="scientific">Shewanella electrica</name>
    <dbReference type="NCBI Taxonomy" id="515560"/>
    <lineage>
        <taxon>Bacteria</taxon>
        <taxon>Pseudomonadati</taxon>
        <taxon>Pseudomonadota</taxon>
        <taxon>Gammaproteobacteria</taxon>
        <taxon>Alteromonadales</taxon>
        <taxon>Shewanellaceae</taxon>
        <taxon>Shewanella</taxon>
    </lineage>
</organism>
<proteinExistence type="predicted"/>
<dbReference type="EMBL" id="JAKOGG010000012">
    <property type="protein sequence ID" value="MCS4557783.1"/>
    <property type="molecule type" value="Genomic_DNA"/>
</dbReference>
<name>A0ABT2FNF2_9GAMM</name>
<evidence type="ECO:0000259" key="1">
    <source>
        <dbReference type="Pfam" id="PF13175"/>
    </source>
</evidence>
<dbReference type="SUPFAM" id="SSF52540">
    <property type="entry name" value="P-loop containing nucleoside triphosphate hydrolases"/>
    <property type="match status" value="1"/>
</dbReference>
<dbReference type="GO" id="GO:0004519">
    <property type="term" value="F:endonuclease activity"/>
    <property type="evidence" value="ECO:0007669"/>
    <property type="project" value="UniProtKB-KW"/>
</dbReference>
<dbReference type="InterPro" id="IPR027417">
    <property type="entry name" value="P-loop_NTPase"/>
</dbReference>
<dbReference type="InterPro" id="IPR051396">
    <property type="entry name" value="Bact_Antivir_Def_Nuclease"/>
</dbReference>
<gene>
    <name evidence="3" type="ORF">L9G74_15140</name>
</gene>
<dbReference type="Pfam" id="PF13175">
    <property type="entry name" value="AAA_15"/>
    <property type="match status" value="1"/>
</dbReference>
<evidence type="ECO:0000259" key="2">
    <source>
        <dbReference type="Pfam" id="PF20469"/>
    </source>
</evidence>
<accession>A0ABT2FNF2</accession>
<dbReference type="Gene3D" id="3.40.50.300">
    <property type="entry name" value="P-loop containing nucleotide triphosphate hydrolases"/>
    <property type="match status" value="1"/>
</dbReference>
<dbReference type="PANTHER" id="PTHR43581:SF4">
    <property type="entry name" value="ATP_GTP PHOSPHATASE"/>
    <property type="match status" value="1"/>
</dbReference>
<evidence type="ECO:0000313" key="4">
    <source>
        <dbReference type="Proteomes" id="UP001201549"/>
    </source>
</evidence>
<dbReference type="Proteomes" id="UP001201549">
    <property type="component" value="Unassembled WGS sequence"/>
</dbReference>